<dbReference type="PROSITE" id="PS50109">
    <property type="entry name" value="HIS_KIN"/>
    <property type="match status" value="1"/>
</dbReference>
<dbReference type="SMART" id="SM00388">
    <property type="entry name" value="HisKA"/>
    <property type="match status" value="1"/>
</dbReference>
<dbReference type="CDD" id="cd13708">
    <property type="entry name" value="PBP2_BvgS_like_1"/>
    <property type="match status" value="1"/>
</dbReference>
<dbReference type="InterPro" id="IPR004358">
    <property type="entry name" value="Sig_transdc_His_kin-like_C"/>
</dbReference>
<dbReference type="SUPFAM" id="SSF53850">
    <property type="entry name" value="Periplasmic binding protein-like II"/>
    <property type="match status" value="3"/>
</dbReference>
<dbReference type="SMART" id="SM00062">
    <property type="entry name" value="PBPb"/>
    <property type="match status" value="3"/>
</dbReference>
<dbReference type="Proteomes" id="UP000202440">
    <property type="component" value="Chromosome"/>
</dbReference>
<dbReference type="InterPro" id="IPR001638">
    <property type="entry name" value="Solute-binding_3/MltF_N"/>
</dbReference>
<keyword evidence="5 6" id="KW-0732">Signal</keyword>
<evidence type="ECO:0000256" key="2">
    <source>
        <dbReference type="ARBA" id="ARBA00010333"/>
    </source>
</evidence>
<evidence type="ECO:0000256" key="1">
    <source>
        <dbReference type="ARBA" id="ARBA00000085"/>
    </source>
</evidence>
<feature type="chain" id="PRO_5013211288" description="histidine kinase" evidence="6">
    <location>
        <begin position="20"/>
        <end position="1076"/>
    </location>
</feature>
<evidence type="ECO:0000256" key="4">
    <source>
        <dbReference type="ARBA" id="ARBA00022553"/>
    </source>
</evidence>
<evidence type="ECO:0000256" key="6">
    <source>
        <dbReference type="SAM" id="SignalP"/>
    </source>
</evidence>
<dbReference type="InterPro" id="IPR036097">
    <property type="entry name" value="HisK_dim/P_sf"/>
</dbReference>
<keyword evidence="4" id="KW-0597">Phosphoprotein</keyword>
<sequence length="1076" mass="121175">MWMIRWLLPLMLLHAFAHADDGRATDVNGADGHSTGARWSAEEQAFLAQHPVISVSNEMDWPPFDFVDDGAPSGYSIDVLEKISNILGIRFRYINGHDWATLYDMFEKREIDVIHPLYKTPEREQAGLFTTALYAGRHHFITLKDADAIESAEQLQGQTIAVIRGYATAEFMEQRYPDVDLHYTHSLEESLAAVTGGVALATIEIKDVARYALQQEGRESLRINSWFRDLDYTRDNNLYYAVRKDWPILRDLFNKALNRISVSEYEALRLKWFGSHLTTRIPLTPEEEAWLQSNPEITVSNEANYPPFNFSNGDQPQGYSVDILNLVADRIGVRLNYTPETTFEQLLQGFKDGDIDLLHSAAKTPEREKIALYSNSYITFRTRFATRTNVADIESFDDLNGKTVAAGKGWFQEEFIRTHYPGINLLLVDSAEDMLDAVASEEADATIMNEKTIAYLFSRVGYTGLKVSGWARELDNDRIQKYYFLTQPDAPVLNSLINKALGSLSTRDLEDARSKWFGSVSQGLPMVPISEAEADYLRAKGEITYCADPAWYPFEYIDEHGVQGLTRDYISLITQRTDMLVNLVRTESWVETIEALKDRRCDMALQIAETDSRLEFLDFTPPYLFFPQVVVTVNDAPFISGTKEVLDETIAAVAGYAIVEILKNKYPDMEIVEVANHEQGVRKVLEGEVFGFIDFLPSASRAISDYGAGSLKISGNLDEKISLSAGIRNDEPELTSLMSKAIESISDRQHRNIMDKWLTIKYEQSFDYSLLWKVLAVVAAVLLLFAYRSRQVAIHNKEVMAINAQLEDAIVVLKRTQSKLVESEKMTTLGRVLYGVAHELNTPLGVCLTACSMLQDDLESTAEASHRGGLSKSELRHYFADKEEVLKLIDSNLRRSAELVSVFKQLSPEEYGDELDEVNVLDFLTYVISRFSHLIQDKQIQVRYKVAEQLVIVTHPRALEVVLNQLINNVLDHAFNDASSDRQLTLSASLAGECVNIQLHDNGQGIDEEIIKKVFQPFYTTARTKGKTGLGLSIVHNLVVHRLNGSIEYAEGCPGEHDKGTCCLLTLPVSLTSGPT</sequence>
<dbReference type="PRINTS" id="PR00344">
    <property type="entry name" value="BCTRLSENSOR"/>
</dbReference>
<comment type="catalytic activity">
    <reaction evidence="1">
        <text>ATP + protein L-histidine = ADP + protein N-phospho-L-histidine.</text>
        <dbReference type="EC" id="2.7.13.3"/>
    </reaction>
</comment>
<keyword evidence="9" id="KW-1185">Reference proteome</keyword>
<name>A0A222FN41_9GAMM</name>
<dbReference type="CDD" id="cd01007">
    <property type="entry name" value="PBP2_BvgS_HisK_like"/>
    <property type="match status" value="2"/>
</dbReference>
<dbReference type="Gene3D" id="1.10.287.130">
    <property type="match status" value="1"/>
</dbReference>
<dbReference type="AlphaFoldDB" id="A0A222FN41"/>
<dbReference type="CDD" id="cd00082">
    <property type="entry name" value="HisKA"/>
    <property type="match status" value="1"/>
</dbReference>
<feature type="signal peptide" evidence="6">
    <location>
        <begin position="1"/>
        <end position="19"/>
    </location>
</feature>
<dbReference type="SMART" id="SM00387">
    <property type="entry name" value="HATPase_c"/>
    <property type="match status" value="1"/>
</dbReference>
<proteinExistence type="inferred from homology"/>
<comment type="similarity">
    <text evidence="2">Belongs to the bacterial solute-binding protein 3 family.</text>
</comment>
<dbReference type="CDD" id="cd00075">
    <property type="entry name" value="HATPase"/>
    <property type="match status" value="1"/>
</dbReference>
<dbReference type="InterPro" id="IPR036890">
    <property type="entry name" value="HATPase_C_sf"/>
</dbReference>
<dbReference type="PANTHER" id="PTHR35936">
    <property type="entry name" value="MEMBRANE-BOUND LYTIC MUREIN TRANSGLYCOSYLASE F"/>
    <property type="match status" value="1"/>
</dbReference>
<dbReference type="InterPro" id="IPR003661">
    <property type="entry name" value="HisK_dim/P_dom"/>
</dbReference>
<evidence type="ECO:0000259" key="7">
    <source>
        <dbReference type="PROSITE" id="PS50109"/>
    </source>
</evidence>
<dbReference type="OrthoDB" id="9180959at2"/>
<dbReference type="PANTHER" id="PTHR35936:SF32">
    <property type="entry name" value="MEMBRANE-BOUND LYTIC MUREIN TRANSGLYCOSYLASE F"/>
    <property type="match status" value="1"/>
</dbReference>
<dbReference type="Pfam" id="PF02518">
    <property type="entry name" value="HATPase_c"/>
    <property type="match status" value="1"/>
</dbReference>
<dbReference type="Gene3D" id="3.40.190.10">
    <property type="entry name" value="Periplasmic binding protein-like II"/>
    <property type="match status" value="6"/>
</dbReference>
<accession>A0A222FN41</accession>
<feature type="domain" description="Histidine kinase" evidence="7">
    <location>
        <begin position="835"/>
        <end position="1071"/>
    </location>
</feature>
<dbReference type="Pfam" id="PF00497">
    <property type="entry name" value="SBP_bac_3"/>
    <property type="match status" value="3"/>
</dbReference>
<dbReference type="SUPFAM" id="SSF47384">
    <property type="entry name" value="Homodimeric domain of signal transducing histidine kinase"/>
    <property type="match status" value="1"/>
</dbReference>
<evidence type="ECO:0000256" key="3">
    <source>
        <dbReference type="ARBA" id="ARBA00012438"/>
    </source>
</evidence>
<evidence type="ECO:0000313" key="8">
    <source>
        <dbReference type="EMBL" id="ASP39791.1"/>
    </source>
</evidence>
<dbReference type="Gene3D" id="3.30.565.10">
    <property type="entry name" value="Histidine kinase-like ATPase, C-terminal domain"/>
    <property type="match status" value="1"/>
</dbReference>
<dbReference type="KEGG" id="bsan:CHH28_14420"/>
<dbReference type="SUPFAM" id="SSF55874">
    <property type="entry name" value="ATPase domain of HSP90 chaperone/DNA topoisomerase II/histidine kinase"/>
    <property type="match status" value="1"/>
</dbReference>
<dbReference type="InterPro" id="IPR005467">
    <property type="entry name" value="His_kinase_dom"/>
</dbReference>
<organism evidence="8 9">
    <name type="scientific">Bacterioplanes sanyensis</name>
    <dbReference type="NCBI Taxonomy" id="1249553"/>
    <lineage>
        <taxon>Bacteria</taxon>
        <taxon>Pseudomonadati</taxon>
        <taxon>Pseudomonadota</taxon>
        <taxon>Gammaproteobacteria</taxon>
        <taxon>Oceanospirillales</taxon>
        <taxon>Oceanospirillaceae</taxon>
        <taxon>Bacterioplanes</taxon>
    </lineage>
</organism>
<gene>
    <name evidence="8" type="ORF">CHH28_14420</name>
</gene>
<reference evidence="8 9" key="1">
    <citation type="submission" date="2017-07" db="EMBL/GenBank/DDBJ databases">
        <title>Annotated genome sequence of Bacterioplanes sanyensis isolated from Red Sea.</title>
        <authorList>
            <person name="Rehman Z.U."/>
        </authorList>
    </citation>
    <scope>NUCLEOTIDE SEQUENCE [LARGE SCALE GENOMIC DNA]</scope>
    <source>
        <strain evidence="8 9">NV9</strain>
    </source>
</reference>
<protein>
    <recommendedName>
        <fullName evidence="3">histidine kinase</fullName>
        <ecNumber evidence="3">2.7.13.3</ecNumber>
    </recommendedName>
</protein>
<evidence type="ECO:0000313" key="9">
    <source>
        <dbReference type="Proteomes" id="UP000202440"/>
    </source>
</evidence>
<dbReference type="InterPro" id="IPR003594">
    <property type="entry name" value="HATPase_dom"/>
</dbReference>
<dbReference type="GO" id="GO:0000155">
    <property type="term" value="F:phosphorelay sensor kinase activity"/>
    <property type="evidence" value="ECO:0007669"/>
    <property type="project" value="InterPro"/>
</dbReference>
<dbReference type="EC" id="2.7.13.3" evidence="3"/>
<dbReference type="EMBL" id="CP022530">
    <property type="protein sequence ID" value="ASP39791.1"/>
    <property type="molecule type" value="Genomic_DNA"/>
</dbReference>
<evidence type="ECO:0000256" key="5">
    <source>
        <dbReference type="ARBA" id="ARBA00022729"/>
    </source>
</evidence>